<evidence type="ECO:0000313" key="7">
    <source>
        <dbReference type="Proteomes" id="UP001152607"/>
    </source>
</evidence>
<dbReference type="GO" id="GO:0046872">
    <property type="term" value="F:metal ion binding"/>
    <property type="evidence" value="ECO:0007669"/>
    <property type="project" value="UniProtKB-KW"/>
</dbReference>
<evidence type="ECO:0000313" key="6">
    <source>
        <dbReference type="EMBL" id="CAI6334522.1"/>
    </source>
</evidence>
<feature type="signal peptide" evidence="3">
    <location>
        <begin position="1"/>
        <end position="28"/>
    </location>
</feature>
<evidence type="ECO:0000259" key="4">
    <source>
        <dbReference type="PROSITE" id="PS00497"/>
    </source>
</evidence>
<feature type="chain" id="PRO_5040742043" description="Tyrosinase copper-binding domain-containing protein" evidence="3">
    <location>
        <begin position="29"/>
        <end position="371"/>
    </location>
</feature>
<dbReference type="PANTHER" id="PTHR11474">
    <property type="entry name" value="TYROSINASE FAMILY MEMBER"/>
    <property type="match status" value="1"/>
</dbReference>
<dbReference type="InterPro" id="IPR002227">
    <property type="entry name" value="Tyrosinase_Cu-bd"/>
</dbReference>
<proteinExistence type="predicted"/>
<dbReference type="PANTHER" id="PTHR11474:SF125">
    <property type="entry name" value="N-ACETYL-6-HYDROXYTRYPTOPHAN OXIDASE IVOB-RELATED"/>
    <property type="match status" value="1"/>
</dbReference>
<evidence type="ECO:0000259" key="5">
    <source>
        <dbReference type="PROSITE" id="PS00498"/>
    </source>
</evidence>
<dbReference type="GO" id="GO:0016491">
    <property type="term" value="F:oxidoreductase activity"/>
    <property type="evidence" value="ECO:0007669"/>
    <property type="project" value="UniProtKB-KW"/>
</dbReference>
<dbReference type="OrthoDB" id="6132182at2759"/>
<sequence>MAGGLGFKGLYALLLSLSLLSALVGADAVGDLQTKGRAAVDAEIAKSTTCTKDKVKVRKEWGDITAAEKKAYIAAVQCIIKAPSKLSATTYPGAKTRYDDFVAIHMKNTMTIHGTGNFLSWHRYFTWAYEQALVKECGYTGTQPYWDWGRWASSPETSPIFDGSETSISGQGEKVAHSSNGMKPAGNGGGCISGPFKNMTVNLGPLAALGDTTPPRNPQANGYGYNPRCIKRDISNYLTSRDATTAKIAALITSSANIATFQNTMQAANGVHSGGHFTISGDPGSDFYVSPGDPAFWLHHSMIDRVWYIWQTQDFSKRQQVIAGGTTMFGGGRAQSLEDNIDLEVLNVDGKAYKIKELVSTVSGPLCYVYE</sequence>
<keyword evidence="2" id="KW-0560">Oxidoreductase</keyword>
<evidence type="ECO:0000256" key="1">
    <source>
        <dbReference type="ARBA" id="ARBA00022723"/>
    </source>
</evidence>
<comment type="caution">
    <text evidence="6">The sequence shown here is derived from an EMBL/GenBank/DDBJ whole genome shotgun (WGS) entry which is preliminary data.</text>
</comment>
<reference evidence="6" key="1">
    <citation type="submission" date="2023-01" db="EMBL/GenBank/DDBJ databases">
        <authorList>
            <person name="Van Ghelder C."/>
            <person name="Rancurel C."/>
        </authorList>
    </citation>
    <scope>NUCLEOTIDE SEQUENCE</scope>
    <source>
        <strain evidence="6">CNCM I-4278</strain>
    </source>
</reference>
<keyword evidence="3" id="KW-0732">Signal</keyword>
<protein>
    <recommendedName>
        <fullName evidence="4 5">Tyrosinase copper-binding domain-containing protein</fullName>
    </recommendedName>
</protein>
<keyword evidence="1" id="KW-0479">Metal-binding</keyword>
<dbReference type="PRINTS" id="PR00092">
    <property type="entry name" value="TYROSINASE"/>
</dbReference>
<dbReference type="EMBL" id="CAOQHR010000005">
    <property type="protein sequence ID" value="CAI6334522.1"/>
    <property type="molecule type" value="Genomic_DNA"/>
</dbReference>
<dbReference type="AlphaFoldDB" id="A0A9W4XVH1"/>
<keyword evidence="7" id="KW-1185">Reference proteome</keyword>
<dbReference type="PROSITE" id="PS00497">
    <property type="entry name" value="TYROSINASE_1"/>
    <property type="match status" value="1"/>
</dbReference>
<feature type="domain" description="Tyrosinase copper-binding" evidence="4">
    <location>
        <begin position="113"/>
        <end position="130"/>
    </location>
</feature>
<name>A0A9W4XVH1_9PLEO</name>
<evidence type="ECO:0000256" key="3">
    <source>
        <dbReference type="SAM" id="SignalP"/>
    </source>
</evidence>
<dbReference type="SUPFAM" id="SSF48056">
    <property type="entry name" value="Di-copper centre-containing domain"/>
    <property type="match status" value="1"/>
</dbReference>
<dbReference type="Proteomes" id="UP001152607">
    <property type="component" value="Unassembled WGS sequence"/>
</dbReference>
<dbReference type="Gene3D" id="1.10.1280.10">
    <property type="entry name" value="Di-copper center containing domain from catechol oxidase"/>
    <property type="match status" value="1"/>
</dbReference>
<dbReference type="InterPro" id="IPR008922">
    <property type="entry name" value="Di-copper_centre_dom_sf"/>
</dbReference>
<gene>
    <name evidence="6" type="ORF">PDIGIT_LOCUS7583</name>
</gene>
<organism evidence="6 7">
    <name type="scientific">Periconia digitata</name>
    <dbReference type="NCBI Taxonomy" id="1303443"/>
    <lineage>
        <taxon>Eukaryota</taxon>
        <taxon>Fungi</taxon>
        <taxon>Dikarya</taxon>
        <taxon>Ascomycota</taxon>
        <taxon>Pezizomycotina</taxon>
        <taxon>Dothideomycetes</taxon>
        <taxon>Pleosporomycetidae</taxon>
        <taxon>Pleosporales</taxon>
        <taxon>Massarineae</taxon>
        <taxon>Periconiaceae</taxon>
        <taxon>Periconia</taxon>
    </lineage>
</organism>
<dbReference type="Pfam" id="PF00264">
    <property type="entry name" value="Tyrosinase"/>
    <property type="match status" value="1"/>
</dbReference>
<feature type="domain" description="Tyrosinase copper-binding" evidence="5">
    <location>
        <begin position="293"/>
        <end position="304"/>
    </location>
</feature>
<dbReference type="PROSITE" id="PS00498">
    <property type="entry name" value="TYROSINASE_2"/>
    <property type="match status" value="1"/>
</dbReference>
<evidence type="ECO:0000256" key="2">
    <source>
        <dbReference type="ARBA" id="ARBA00023002"/>
    </source>
</evidence>
<accession>A0A9W4XVH1</accession>
<dbReference type="InterPro" id="IPR050316">
    <property type="entry name" value="Tyrosinase/Hemocyanin"/>
</dbReference>